<sequence>MELKLSNTEKELLGLSIMDIVVNSERYNSAEKKCLEEIYHRMNREPHEAKAGGILKDPPQIKYYSERGFPLTTQFVYDWNDESNGMLTVENYNKWYRVYRITREGEVKPVGREELVESRLA</sequence>
<evidence type="ECO:0000313" key="2">
    <source>
        <dbReference type="Proteomes" id="UP000018949"/>
    </source>
</evidence>
<dbReference type="Proteomes" id="UP000018949">
    <property type="component" value="Unassembled WGS sequence"/>
</dbReference>
<gene>
    <name evidence="1" type="ORF">JCM21738_4068</name>
</gene>
<accession>W4RTZ7</accession>
<dbReference type="RefSeq" id="WP_035209637.1">
    <property type="nucleotide sequence ID" value="NZ_BAUW01000064.1"/>
</dbReference>
<dbReference type="AlphaFoldDB" id="W4RTZ7"/>
<name>W4RTZ7_9BACI</name>
<dbReference type="EMBL" id="BAUW01000064">
    <property type="protein sequence ID" value="GAE47119.1"/>
    <property type="molecule type" value="Genomic_DNA"/>
</dbReference>
<keyword evidence="2" id="KW-1185">Reference proteome</keyword>
<protein>
    <submittedName>
        <fullName evidence="1">Uncharacterized protein</fullName>
    </submittedName>
</protein>
<organism evidence="1 2">
    <name type="scientific">Mesobacillus boroniphilus JCM 21738</name>
    <dbReference type="NCBI Taxonomy" id="1294265"/>
    <lineage>
        <taxon>Bacteria</taxon>
        <taxon>Bacillati</taxon>
        <taxon>Bacillota</taxon>
        <taxon>Bacilli</taxon>
        <taxon>Bacillales</taxon>
        <taxon>Bacillaceae</taxon>
        <taxon>Mesobacillus</taxon>
    </lineage>
</organism>
<evidence type="ECO:0000313" key="1">
    <source>
        <dbReference type="EMBL" id="GAE47119.1"/>
    </source>
</evidence>
<comment type="caution">
    <text evidence="1">The sequence shown here is derived from an EMBL/GenBank/DDBJ whole genome shotgun (WGS) entry which is preliminary data.</text>
</comment>
<proteinExistence type="predicted"/>
<reference evidence="1 2" key="1">
    <citation type="submission" date="2013-12" db="EMBL/GenBank/DDBJ databases">
        <title>NBRP : Genome information of microbial organism related human and environment.</title>
        <authorList>
            <person name="Hattori M."/>
            <person name="Oshima K."/>
            <person name="Inaba H."/>
            <person name="Suda W."/>
            <person name="Sakamoto M."/>
            <person name="Iino T."/>
            <person name="Kitahara M."/>
            <person name="Oshida Y."/>
            <person name="Iida T."/>
            <person name="Kudo T."/>
            <person name="Itoh T."/>
            <person name="Ahmed I."/>
            <person name="Ohkuma M."/>
        </authorList>
    </citation>
    <scope>NUCLEOTIDE SEQUENCE [LARGE SCALE GENOMIC DNA]</scope>
    <source>
        <strain evidence="1 2">JCM 21738</strain>
    </source>
</reference>